<keyword evidence="2 5" id="KW-0808">Transferase</keyword>
<dbReference type="Pfam" id="PF13439">
    <property type="entry name" value="Glyco_transf_4"/>
    <property type="match status" value="1"/>
</dbReference>
<dbReference type="Proteomes" id="UP000243799">
    <property type="component" value="Unassembled WGS sequence"/>
</dbReference>
<dbReference type="InterPro" id="IPR028098">
    <property type="entry name" value="Glyco_trans_4-like_N"/>
</dbReference>
<dbReference type="GO" id="GO:0016757">
    <property type="term" value="F:glycosyltransferase activity"/>
    <property type="evidence" value="ECO:0007669"/>
    <property type="project" value="UniProtKB-KW"/>
</dbReference>
<dbReference type="AlphaFoldDB" id="A0A1I1CVZ3"/>
<dbReference type="STRING" id="490629.SAMN05216266_1475"/>
<organism evidence="5 6">
    <name type="scientific">Amycolatopsis marina</name>
    <dbReference type="NCBI Taxonomy" id="490629"/>
    <lineage>
        <taxon>Bacteria</taxon>
        <taxon>Bacillati</taxon>
        <taxon>Actinomycetota</taxon>
        <taxon>Actinomycetes</taxon>
        <taxon>Pseudonocardiales</taxon>
        <taxon>Pseudonocardiaceae</taxon>
        <taxon>Amycolatopsis</taxon>
    </lineage>
</organism>
<gene>
    <name evidence="5" type="ORF">SAMN05216266_1475</name>
</gene>
<keyword evidence="1" id="KW-0328">Glycosyltransferase</keyword>
<proteinExistence type="predicted"/>
<dbReference type="Pfam" id="PF13692">
    <property type="entry name" value="Glyco_trans_1_4"/>
    <property type="match status" value="1"/>
</dbReference>
<evidence type="ECO:0000256" key="1">
    <source>
        <dbReference type="ARBA" id="ARBA00022676"/>
    </source>
</evidence>
<dbReference type="PANTHER" id="PTHR12526:SF600">
    <property type="entry name" value="GLYCOSYL TRANSFERASE GROUP 1"/>
    <property type="match status" value="1"/>
</dbReference>
<dbReference type="PANTHER" id="PTHR12526">
    <property type="entry name" value="GLYCOSYLTRANSFERASE"/>
    <property type="match status" value="1"/>
</dbReference>
<sequence length="425" mass="45760">MSATPGLVFLLDTPNLWRGRALAGTPARVLALAEHSHRAGAAVTLVLCDRGADYGTAAEWPMDVLLVHPADFYSANRLARALDLVSVDFLSICEAETLVAIGRELAQSLGARLVYDVHDDDAAVAFSLGEVPERVRHSASVQRAALDACDYVLVSTSNEARLAARSQIDPARTAMLPNGADPRQHTCWGPDVNAGTLVFVGNLYYEPNARAVEAIRTTILPTLRTMETNTQVRVIGRGPAELTRPAEGMTFTGRVDAINHALRDATVALAPLPAGSGAKIKVLDYMAAGLPVLGTTEAVTGLPPDHPGVVVENDLHAWPSVLATLLRDRTALREIGTDGRLCIERELSWQHIATDLLRHIHTWLATPTPPPHHPTRHQGPLGTPRWLAEHTSQNALGSPDTTAPGHTRWLHRTRTDEPSPVRGGP</sequence>
<feature type="domain" description="Glycosyltransferase subfamily 4-like N-terminal" evidence="4">
    <location>
        <begin position="27"/>
        <end position="183"/>
    </location>
</feature>
<dbReference type="EMBL" id="FOKG01000047">
    <property type="protein sequence ID" value="SFB64750.1"/>
    <property type="molecule type" value="Genomic_DNA"/>
</dbReference>
<evidence type="ECO:0000256" key="3">
    <source>
        <dbReference type="SAM" id="MobiDB-lite"/>
    </source>
</evidence>
<protein>
    <submittedName>
        <fullName evidence="5">Glycosyltransferase involved in cell wall bisynthesis</fullName>
    </submittedName>
</protein>
<evidence type="ECO:0000256" key="2">
    <source>
        <dbReference type="ARBA" id="ARBA00022679"/>
    </source>
</evidence>
<dbReference type="OrthoDB" id="5291879at2"/>
<keyword evidence="6" id="KW-1185">Reference proteome</keyword>
<name>A0A1I1CVZ3_9PSEU</name>
<evidence type="ECO:0000313" key="5">
    <source>
        <dbReference type="EMBL" id="SFB64750.1"/>
    </source>
</evidence>
<feature type="compositionally biased region" description="Polar residues" evidence="3">
    <location>
        <begin position="390"/>
        <end position="401"/>
    </location>
</feature>
<evidence type="ECO:0000259" key="4">
    <source>
        <dbReference type="Pfam" id="PF13439"/>
    </source>
</evidence>
<accession>A0A1I1CVZ3</accession>
<dbReference type="SUPFAM" id="SSF53756">
    <property type="entry name" value="UDP-Glycosyltransferase/glycogen phosphorylase"/>
    <property type="match status" value="1"/>
</dbReference>
<feature type="region of interest" description="Disordered" evidence="3">
    <location>
        <begin position="390"/>
        <end position="425"/>
    </location>
</feature>
<dbReference type="CDD" id="cd03801">
    <property type="entry name" value="GT4_PimA-like"/>
    <property type="match status" value="1"/>
</dbReference>
<dbReference type="Gene3D" id="3.40.50.2000">
    <property type="entry name" value="Glycogen Phosphorylase B"/>
    <property type="match status" value="2"/>
</dbReference>
<evidence type="ECO:0000313" key="6">
    <source>
        <dbReference type="Proteomes" id="UP000243799"/>
    </source>
</evidence>
<dbReference type="RefSeq" id="WP_091680033.1">
    <property type="nucleotide sequence ID" value="NZ_FOKG01000047.1"/>
</dbReference>
<reference evidence="6" key="1">
    <citation type="submission" date="2016-10" db="EMBL/GenBank/DDBJ databases">
        <authorList>
            <person name="Varghese N."/>
            <person name="Submissions S."/>
        </authorList>
    </citation>
    <scope>NUCLEOTIDE SEQUENCE [LARGE SCALE GENOMIC DNA]</scope>
    <source>
        <strain evidence="6">CGMCC 4.3568</strain>
    </source>
</reference>